<dbReference type="Pfam" id="PF03450">
    <property type="entry name" value="CO_deh_flav_C"/>
    <property type="match status" value="1"/>
</dbReference>
<evidence type="ECO:0000313" key="3">
    <source>
        <dbReference type="EMBL" id="SEB37998.1"/>
    </source>
</evidence>
<dbReference type="GO" id="GO:0071949">
    <property type="term" value="F:FAD binding"/>
    <property type="evidence" value="ECO:0007669"/>
    <property type="project" value="InterPro"/>
</dbReference>
<dbReference type="SMART" id="SM01092">
    <property type="entry name" value="CO_deh_flav_C"/>
    <property type="match status" value="1"/>
</dbReference>
<dbReference type="InterPro" id="IPR016166">
    <property type="entry name" value="FAD-bd_PCMH"/>
</dbReference>
<name>A0A1H4IXD5_9BACT</name>
<protein>
    <submittedName>
        <fullName evidence="3">Xanthine dehydrogenase YagS FAD-binding subunit</fullName>
    </submittedName>
</protein>
<organism evidence="3 4">
    <name type="scientific">Terriglobus roseus</name>
    <dbReference type="NCBI Taxonomy" id="392734"/>
    <lineage>
        <taxon>Bacteria</taxon>
        <taxon>Pseudomonadati</taxon>
        <taxon>Acidobacteriota</taxon>
        <taxon>Terriglobia</taxon>
        <taxon>Terriglobales</taxon>
        <taxon>Acidobacteriaceae</taxon>
        <taxon>Terriglobus</taxon>
    </lineage>
</organism>
<dbReference type="EMBL" id="FNSD01000001">
    <property type="protein sequence ID" value="SEB37998.1"/>
    <property type="molecule type" value="Genomic_DNA"/>
</dbReference>
<dbReference type="InterPro" id="IPR016167">
    <property type="entry name" value="FAD-bd_PCMH_sub1"/>
</dbReference>
<dbReference type="InterPro" id="IPR051312">
    <property type="entry name" value="Diverse_Substr_Oxidored"/>
</dbReference>
<dbReference type="AlphaFoldDB" id="A0A1H4IXD5"/>
<dbReference type="Gene3D" id="3.30.43.10">
    <property type="entry name" value="Uridine Diphospho-n-acetylenolpyruvylglucosamine Reductase, domain 2"/>
    <property type="match status" value="1"/>
</dbReference>
<evidence type="ECO:0000256" key="1">
    <source>
        <dbReference type="ARBA" id="ARBA00022827"/>
    </source>
</evidence>
<dbReference type="InterPro" id="IPR005107">
    <property type="entry name" value="CO_DH_flav_C"/>
</dbReference>
<dbReference type="GO" id="GO:0016491">
    <property type="term" value="F:oxidoreductase activity"/>
    <property type="evidence" value="ECO:0007669"/>
    <property type="project" value="InterPro"/>
</dbReference>
<dbReference type="InterPro" id="IPR016169">
    <property type="entry name" value="FAD-bd_PCMH_sub2"/>
</dbReference>
<dbReference type="PANTHER" id="PTHR42659">
    <property type="entry name" value="XANTHINE DEHYDROGENASE SUBUNIT C-RELATED"/>
    <property type="match status" value="1"/>
</dbReference>
<keyword evidence="1" id="KW-0274">FAD</keyword>
<dbReference type="OrthoDB" id="9774454at2"/>
<dbReference type="InterPro" id="IPR002346">
    <property type="entry name" value="Mopterin_DH_FAD-bd"/>
</dbReference>
<dbReference type="SUPFAM" id="SSF56176">
    <property type="entry name" value="FAD-binding/transporter-associated domain-like"/>
    <property type="match status" value="1"/>
</dbReference>
<sequence length="348" mass="36539">MNPFAYQRATAPEGAIHSIATDKNAKLLGGGTNLVDLMKQDVEHPTTLIDITRLQALSHIEAAEGGHRVGSLVRNSDLANDAAVRKTYPLLSQALLAGASAQLRNLATTGGNLMQRTRCYYFYDPALPSCNKRAPGSGCGAIQGFNRIHAILGQTDEGATSAHTCIATNPSDMNVALSALHAVVEISGPKGKRTVPVREFHRLVGKTPDLDTNLRQDELITGVHLPASAAKFAANSYYLKARDRQSYAFALVSVAAGLEMDGGNIKSVALALGGVAHKPWTSEAAEKAMVGKPATEETFKAAAEAALQGAKGYEHNAFKIELAKSCIVRAFTLAAQGTGNHGAEGAAA</sequence>
<evidence type="ECO:0000259" key="2">
    <source>
        <dbReference type="PROSITE" id="PS51387"/>
    </source>
</evidence>
<gene>
    <name evidence="3" type="ORF">SAMN05443244_0118</name>
</gene>
<dbReference type="SUPFAM" id="SSF55447">
    <property type="entry name" value="CO dehydrogenase flavoprotein C-terminal domain-like"/>
    <property type="match status" value="1"/>
</dbReference>
<keyword evidence="1" id="KW-0285">Flavoprotein</keyword>
<dbReference type="Proteomes" id="UP000182409">
    <property type="component" value="Unassembled WGS sequence"/>
</dbReference>
<dbReference type="Pfam" id="PF00941">
    <property type="entry name" value="FAD_binding_5"/>
    <property type="match status" value="1"/>
</dbReference>
<accession>A0A1H4IXD5</accession>
<dbReference type="InterPro" id="IPR036318">
    <property type="entry name" value="FAD-bd_PCMH-like_sf"/>
</dbReference>
<proteinExistence type="predicted"/>
<reference evidence="3 4" key="1">
    <citation type="submission" date="2016-10" db="EMBL/GenBank/DDBJ databases">
        <authorList>
            <person name="de Groot N.N."/>
        </authorList>
    </citation>
    <scope>NUCLEOTIDE SEQUENCE [LARGE SCALE GENOMIC DNA]</scope>
    <source>
        <strain evidence="3 4">AB35.6</strain>
    </source>
</reference>
<dbReference type="PANTHER" id="PTHR42659:SF1">
    <property type="entry name" value="OXIDOREDUCTASE"/>
    <property type="match status" value="1"/>
</dbReference>
<dbReference type="Gene3D" id="3.30.390.50">
    <property type="entry name" value="CO dehydrogenase flavoprotein, C-terminal domain"/>
    <property type="match status" value="1"/>
</dbReference>
<evidence type="ECO:0000313" key="4">
    <source>
        <dbReference type="Proteomes" id="UP000182409"/>
    </source>
</evidence>
<dbReference type="Gene3D" id="3.30.465.10">
    <property type="match status" value="2"/>
</dbReference>
<dbReference type="RefSeq" id="WP_074651866.1">
    <property type="nucleotide sequence ID" value="NZ_FNSD01000001.1"/>
</dbReference>
<feature type="domain" description="FAD-binding PCMH-type" evidence="2">
    <location>
        <begin position="1"/>
        <end position="230"/>
    </location>
</feature>
<dbReference type="InterPro" id="IPR036683">
    <property type="entry name" value="CO_DH_flav_C_dom_sf"/>
</dbReference>
<dbReference type="PROSITE" id="PS51387">
    <property type="entry name" value="FAD_PCMH"/>
    <property type="match status" value="1"/>
</dbReference>